<dbReference type="eggNOG" id="COG0229">
    <property type="taxonomic scope" value="Bacteria"/>
</dbReference>
<dbReference type="AlphaFoldDB" id="A0A0A2MM50"/>
<comment type="catalytic activity">
    <reaction evidence="9">
        <text>L-methionyl-[protein] + [thioredoxin]-disulfide + H2O = L-methionyl-(R)-S-oxide-[protein] + [thioredoxin]-dithiol</text>
        <dbReference type="Rhea" id="RHEA:24164"/>
        <dbReference type="Rhea" id="RHEA-COMP:10698"/>
        <dbReference type="Rhea" id="RHEA-COMP:10700"/>
        <dbReference type="Rhea" id="RHEA-COMP:12313"/>
        <dbReference type="Rhea" id="RHEA-COMP:12314"/>
        <dbReference type="ChEBI" id="CHEBI:15377"/>
        <dbReference type="ChEBI" id="CHEBI:16044"/>
        <dbReference type="ChEBI" id="CHEBI:29950"/>
        <dbReference type="ChEBI" id="CHEBI:45764"/>
        <dbReference type="ChEBI" id="CHEBI:50058"/>
        <dbReference type="EC" id="1.8.4.12"/>
    </reaction>
</comment>
<dbReference type="InterPro" id="IPR002579">
    <property type="entry name" value="Met_Sox_Rdtase_MsrB_dom"/>
</dbReference>
<keyword evidence="6" id="KW-0511">Multifunctional enzyme</keyword>
<dbReference type="Pfam" id="PF01641">
    <property type="entry name" value="SelR"/>
    <property type="match status" value="1"/>
</dbReference>
<sequence length="329" mass="37102">MLKWIDIVKFINNGNPVPDRRVEKTDAQWVLLLEPEQFRVTRKKGTERAFSSEMCSYFEPGKYACICCGTLLFDSAQKFESGTGWPSFTQPVKQNAVAYHKDISFGNVRVEALCATCDAHLGHVFPDGPQPGGLRYCMNAVALKKVESTERKATFGGGCFWCTEAIFKLLKGVVAVESGYSGGKIANPTYKEVGSGKTGHAEVIEVTYNPAEISYDELLRVHLSTHNPTVLNDQGTEIGTQYRSIIFYRSEEEKAMALKILDDVQQLYNQLVVTQLEPFEYFYKAEDYHQDYFNKNPDAGYCQAMIVPKLEGFKELYKDKLQPNLQAND</sequence>
<name>A0A0A2MM50_9FLAO</name>
<keyword evidence="4" id="KW-0862">Zinc</keyword>
<dbReference type="EC" id="1.8.4.11" evidence="11"/>
<accession>A0A0A2MM50</accession>
<comment type="catalytic activity">
    <reaction evidence="10 11">
        <text>[thioredoxin]-disulfide + L-methionine + H2O = L-methionine (S)-S-oxide + [thioredoxin]-dithiol</text>
        <dbReference type="Rhea" id="RHEA:19993"/>
        <dbReference type="Rhea" id="RHEA-COMP:10698"/>
        <dbReference type="Rhea" id="RHEA-COMP:10700"/>
        <dbReference type="ChEBI" id="CHEBI:15377"/>
        <dbReference type="ChEBI" id="CHEBI:29950"/>
        <dbReference type="ChEBI" id="CHEBI:50058"/>
        <dbReference type="ChEBI" id="CHEBI:57844"/>
        <dbReference type="ChEBI" id="CHEBI:58772"/>
        <dbReference type="EC" id="1.8.4.11"/>
    </reaction>
</comment>
<evidence type="ECO:0000256" key="3">
    <source>
        <dbReference type="ARBA" id="ARBA00022723"/>
    </source>
</evidence>
<comment type="similarity">
    <text evidence="2">Belongs to the MsrB Met sulfoxide reductase family.</text>
</comment>
<dbReference type="GO" id="GO:0046872">
    <property type="term" value="F:metal ion binding"/>
    <property type="evidence" value="ECO:0007669"/>
    <property type="project" value="UniProtKB-KW"/>
</dbReference>
<gene>
    <name evidence="11" type="primary">msrA</name>
    <name evidence="13" type="ORF">Q766_06985</name>
</gene>
<dbReference type="PANTHER" id="PTHR43774:SF1">
    <property type="entry name" value="PEPTIDE METHIONINE SULFOXIDE REDUCTASE MSRA 2"/>
    <property type="match status" value="1"/>
</dbReference>
<evidence type="ECO:0000256" key="10">
    <source>
        <dbReference type="ARBA" id="ARBA00048782"/>
    </source>
</evidence>
<dbReference type="OrthoDB" id="4174719at2"/>
<reference evidence="13 14" key="1">
    <citation type="submission" date="2013-09" db="EMBL/GenBank/DDBJ databases">
        <authorList>
            <person name="Zeng Z."/>
            <person name="Chen C."/>
        </authorList>
    </citation>
    <scope>NUCLEOTIDE SEQUENCE [LARGE SCALE GENOMIC DNA]</scope>
    <source>
        <strain evidence="13 14">WB 4.1-42</strain>
    </source>
</reference>
<evidence type="ECO:0000256" key="4">
    <source>
        <dbReference type="ARBA" id="ARBA00022833"/>
    </source>
</evidence>
<dbReference type="PANTHER" id="PTHR43774">
    <property type="entry name" value="PEPTIDE METHIONINE SULFOXIDE REDUCTASE"/>
    <property type="match status" value="1"/>
</dbReference>
<evidence type="ECO:0000256" key="9">
    <source>
        <dbReference type="ARBA" id="ARBA00048488"/>
    </source>
</evidence>
<dbReference type="SUPFAM" id="SSF51316">
    <property type="entry name" value="Mss4-like"/>
    <property type="match status" value="1"/>
</dbReference>
<dbReference type="FunFam" id="2.170.150.20:FF:000001">
    <property type="entry name" value="Peptide methionine sulfoxide reductase MsrB"/>
    <property type="match status" value="1"/>
</dbReference>
<dbReference type="PROSITE" id="PS51790">
    <property type="entry name" value="MSRB"/>
    <property type="match status" value="1"/>
</dbReference>
<protein>
    <recommendedName>
        <fullName evidence="11">Peptide methionine sulfoxide reductase MsrA</fullName>
        <shortName evidence="11">Protein-methionine-S-oxide reductase</shortName>
        <ecNumber evidence="11">1.8.4.11</ecNumber>
    </recommendedName>
    <alternativeName>
        <fullName evidence="11">Peptide-methionine (S)-S-oxide reductase</fullName>
        <shortName evidence="11">Peptide Met(O) reductase</shortName>
    </alternativeName>
</protein>
<dbReference type="RefSeq" id="WP_026991726.1">
    <property type="nucleotide sequence ID" value="NZ_JRLY01000004.1"/>
</dbReference>
<proteinExistence type="inferred from homology"/>
<keyword evidence="14" id="KW-1185">Reference proteome</keyword>
<evidence type="ECO:0000256" key="11">
    <source>
        <dbReference type="HAMAP-Rule" id="MF_01401"/>
    </source>
</evidence>
<evidence type="ECO:0000256" key="1">
    <source>
        <dbReference type="ARBA" id="ARBA00001947"/>
    </source>
</evidence>
<evidence type="ECO:0000256" key="5">
    <source>
        <dbReference type="ARBA" id="ARBA00023002"/>
    </source>
</evidence>
<dbReference type="InterPro" id="IPR011057">
    <property type="entry name" value="Mss4-like_sf"/>
</dbReference>
<keyword evidence="5 11" id="KW-0560">Oxidoreductase</keyword>
<dbReference type="NCBIfam" id="TIGR00357">
    <property type="entry name" value="peptide-methionine (R)-S-oxide reductase MsrB"/>
    <property type="match status" value="1"/>
</dbReference>
<evidence type="ECO:0000256" key="6">
    <source>
        <dbReference type="ARBA" id="ARBA00023268"/>
    </source>
</evidence>
<evidence type="ECO:0000313" key="13">
    <source>
        <dbReference type="EMBL" id="KGO93697.1"/>
    </source>
</evidence>
<dbReference type="STRING" id="1121898.GCA_000422725_00255"/>
<dbReference type="Gene3D" id="3.30.1060.10">
    <property type="entry name" value="Peptide methionine sulphoxide reductase MsrA"/>
    <property type="match status" value="1"/>
</dbReference>
<comment type="similarity">
    <text evidence="11">Belongs to the MsrA Met sulfoxide reductase family.</text>
</comment>
<comment type="catalytic activity">
    <reaction evidence="8 11">
        <text>L-methionyl-[protein] + [thioredoxin]-disulfide + H2O = L-methionyl-(S)-S-oxide-[protein] + [thioredoxin]-dithiol</text>
        <dbReference type="Rhea" id="RHEA:14217"/>
        <dbReference type="Rhea" id="RHEA-COMP:10698"/>
        <dbReference type="Rhea" id="RHEA-COMP:10700"/>
        <dbReference type="Rhea" id="RHEA-COMP:12313"/>
        <dbReference type="Rhea" id="RHEA-COMP:12315"/>
        <dbReference type="ChEBI" id="CHEBI:15377"/>
        <dbReference type="ChEBI" id="CHEBI:16044"/>
        <dbReference type="ChEBI" id="CHEBI:29950"/>
        <dbReference type="ChEBI" id="CHEBI:44120"/>
        <dbReference type="ChEBI" id="CHEBI:50058"/>
        <dbReference type="EC" id="1.8.4.11"/>
    </reaction>
</comment>
<dbReference type="SUPFAM" id="SSF55068">
    <property type="entry name" value="Peptide methionine sulfoxide reductase"/>
    <property type="match status" value="1"/>
</dbReference>
<dbReference type="Pfam" id="PF01625">
    <property type="entry name" value="PMSR"/>
    <property type="match status" value="1"/>
</dbReference>
<comment type="function">
    <text evidence="7 11">Has an important function as a repair enzyme for proteins that have been inactivated by oxidation. Catalyzes the reversible oxidation-reduction of methionine sulfoxide in proteins to methionine.</text>
</comment>
<dbReference type="GO" id="GO:0008113">
    <property type="term" value="F:peptide-methionine (S)-S-oxide reductase activity"/>
    <property type="evidence" value="ECO:0007669"/>
    <property type="project" value="UniProtKB-UniRule"/>
</dbReference>
<dbReference type="NCBIfam" id="TIGR00401">
    <property type="entry name" value="msrA"/>
    <property type="match status" value="1"/>
</dbReference>
<dbReference type="eggNOG" id="COG0225">
    <property type="taxonomic scope" value="Bacteria"/>
</dbReference>
<dbReference type="Proteomes" id="UP000030111">
    <property type="component" value="Unassembled WGS sequence"/>
</dbReference>
<evidence type="ECO:0000313" key="14">
    <source>
        <dbReference type="Proteomes" id="UP000030111"/>
    </source>
</evidence>
<dbReference type="InterPro" id="IPR036509">
    <property type="entry name" value="Met_Sox_Rdtase_MsrA_sf"/>
</dbReference>
<evidence type="ECO:0000256" key="8">
    <source>
        <dbReference type="ARBA" id="ARBA00047806"/>
    </source>
</evidence>
<dbReference type="GO" id="GO:0006979">
    <property type="term" value="P:response to oxidative stress"/>
    <property type="evidence" value="ECO:0007669"/>
    <property type="project" value="UniProtKB-ARBA"/>
</dbReference>
<feature type="active site" evidence="11">
    <location>
        <position position="159"/>
    </location>
</feature>
<dbReference type="InterPro" id="IPR002569">
    <property type="entry name" value="Met_Sox_Rdtase_MsrA_dom"/>
</dbReference>
<comment type="caution">
    <text evidence="13">The sequence shown here is derived from an EMBL/GenBank/DDBJ whole genome shotgun (WGS) entry which is preliminary data.</text>
</comment>
<dbReference type="HAMAP" id="MF_01401">
    <property type="entry name" value="MsrA"/>
    <property type="match status" value="1"/>
</dbReference>
<dbReference type="GO" id="GO:0033743">
    <property type="term" value="F:peptide-methionine (R)-S-oxide reductase activity"/>
    <property type="evidence" value="ECO:0007669"/>
    <property type="project" value="UniProtKB-EC"/>
</dbReference>
<dbReference type="EMBL" id="JRLY01000004">
    <property type="protein sequence ID" value="KGO93697.1"/>
    <property type="molecule type" value="Genomic_DNA"/>
</dbReference>
<dbReference type="Gene3D" id="2.170.150.20">
    <property type="entry name" value="Peptide methionine sulfoxide reductase"/>
    <property type="match status" value="1"/>
</dbReference>
<evidence type="ECO:0000256" key="7">
    <source>
        <dbReference type="ARBA" id="ARBA00024679"/>
    </source>
</evidence>
<comment type="cofactor">
    <cofactor evidence="1">
        <name>Zn(2+)</name>
        <dbReference type="ChEBI" id="CHEBI:29105"/>
    </cofactor>
</comment>
<organism evidence="13 14">
    <name type="scientific">Flavobacterium subsaxonicum WB 4.1-42 = DSM 21790</name>
    <dbReference type="NCBI Taxonomy" id="1121898"/>
    <lineage>
        <taxon>Bacteria</taxon>
        <taxon>Pseudomonadati</taxon>
        <taxon>Bacteroidota</taxon>
        <taxon>Flavobacteriia</taxon>
        <taxon>Flavobacteriales</taxon>
        <taxon>Flavobacteriaceae</taxon>
        <taxon>Flavobacterium</taxon>
    </lineage>
</organism>
<evidence type="ECO:0000259" key="12">
    <source>
        <dbReference type="PROSITE" id="PS51790"/>
    </source>
</evidence>
<keyword evidence="3" id="KW-0479">Metal-binding</keyword>
<evidence type="ECO:0000256" key="2">
    <source>
        <dbReference type="ARBA" id="ARBA00007174"/>
    </source>
</evidence>
<dbReference type="GO" id="GO:0033744">
    <property type="term" value="F:L-methionine:thioredoxin-disulfide S-oxidoreductase activity"/>
    <property type="evidence" value="ECO:0007669"/>
    <property type="project" value="RHEA"/>
</dbReference>
<feature type="domain" description="MsrB" evidence="12">
    <location>
        <begin position="26"/>
        <end position="148"/>
    </location>
</feature>